<dbReference type="InterPro" id="IPR012902">
    <property type="entry name" value="N_methyl_site"/>
</dbReference>
<dbReference type="KEGG" id="kvq:SP68_10300"/>
<dbReference type="EMBL" id="JARTTN020000001">
    <property type="protein sequence ID" value="MEC6055819.1"/>
    <property type="molecule type" value="Genomic_DNA"/>
</dbReference>
<proteinExistence type="predicted"/>
<dbReference type="Pfam" id="PF07963">
    <property type="entry name" value="N_methyl"/>
    <property type="match status" value="1"/>
</dbReference>
<reference evidence="7 14" key="5">
    <citation type="submission" date="2020-08" db="EMBL/GenBank/DDBJ databases">
        <title>Complete genome sequence of Klebsiella pneumoniae KP2757.</title>
        <authorList>
            <person name="Zhang X."/>
        </authorList>
    </citation>
    <scope>NUCLEOTIDE SEQUENCE [LARGE SCALE GENOMIC DNA]</scope>
    <source>
        <strain evidence="7 14">KP2757</strain>
    </source>
</reference>
<dbReference type="Proteomes" id="UP001176846">
    <property type="component" value="Unassembled WGS sequence"/>
</dbReference>
<dbReference type="GeneID" id="93271480"/>
<evidence type="ECO:0000256" key="1">
    <source>
        <dbReference type="ARBA" id="ARBA00004167"/>
    </source>
</evidence>
<evidence type="ECO:0000313" key="10">
    <source>
        <dbReference type="Proteomes" id="UP000234412"/>
    </source>
</evidence>
<dbReference type="Proteomes" id="UP000789617">
    <property type="component" value="Unassembled WGS sequence"/>
</dbReference>
<evidence type="ECO:0000313" key="5">
    <source>
        <dbReference type="EMBL" id="PLM90817.1"/>
    </source>
</evidence>
<reference evidence="10 11" key="2">
    <citation type="submission" date="2018-01" db="EMBL/GenBank/DDBJ databases">
        <title>Genomic study of Klebsiella pneumoniae.</title>
        <authorList>
            <person name="Yang Y."/>
            <person name="Bicalho R."/>
        </authorList>
    </citation>
    <scope>NUCLEOTIDE SEQUENCE [LARGE SCALE GENOMIC DNA]</scope>
    <source>
        <strain evidence="6 11">A5</strain>
        <strain evidence="5 10">A8</strain>
    </source>
</reference>
<dbReference type="EMBL" id="PICB01000196">
    <property type="protein sequence ID" value="PLP47679.1"/>
    <property type="molecule type" value="Genomic_DNA"/>
</dbReference>
<reference evidence="9 13" key="4">
    <citation type="submission" date="2018-08" db="EMBL/GenBank/DDBJ databases">
        <authorList>
            <consortium name="Pathogen Informatics"/>
        </authorList>
    </citation>
    <scope>NUCLEOTIDE SEQUENCE [LARGE SCALE GENOMIC DNA]</scope>
    <source>
        <strain evidence="9 13">EuSCAPE_TR218</strain>
    </source>
</reference>
<reference evidence="8 12" key="3">
    <citation type="submission" date="2018-06" db="EMBL/GenBank/DDBJ databases">
        <authorList>
            <consortium name="Pathogen Informatics"/>
            <person name="Doyle S."/>
        </authorList>
    </citation>
    <scope>NUCLEOTIDE SEQUENCE [LARGE SCALE GENOMIC DNA]</scope>
    <source>
        <strain evidence="8 12">NCTC9177</strain>
    </source>
</reference>
<comment type="subcellular location">
    <subcellularLocation>
        <location evidence="1">Membrane</location>
        <topology evidence="1">Single-pass membrane protein</topology>
    </subcellularLocation>
</comment>
<dbReference type="Proteomes" id="UP000516181">
    <property type="component" value="Chromosome"/>
</dbReference>
<dbReference type="AlphaFoldDB" id="A0A264C902"/>
<gene>
    <name evidence="3" type="ORF">AN2335V1_3146</name>
    <name evidence="6" type="ORF">CWM98_06070</name>
    <name evidence="5" type="ORF">CWN47_28955</name>
    <name evidence="7" type="ORF">IAP99_04600</name>
    <name evidence="8" type="ORF">NCTC9177_06984</name>
    <name evidence="4" type="ORF">QAB22_004450</name>
    <name evidence="9" type="ORF">SAMEA3729809_03227</name>
</gene>
<dbReference type="EMBL" id="UGKR01000003">
    <property type="protein sequence ID" value="STS93018.1"/>
    <property type="molecule type" value="Genomic_DNA"/>
</dbReference>
<dbReference type="SUPFAM" id="SSF54523">
    <property type="entry name" value="Pili subunits"/>
    <property type="match status" value="1"/>
</dbReference>
<evidence type="ECO:0000313" key="14">
    <source>
        <dbReference type="Proteomes" id="UP000516181"/>
    </source>
</evidence>
<evidence type="ECO:0000313" key="4">
    <source>
        <dbReference type="EMBL" id="MEC6055819.1"/>
    </source>
</evidence>
<dbReference type="Proteomes" id="UP000234412">
    <property type="component" value="Unassembled WGS sequence"/>
</dbReference>
<evidence type="ECO:0000313" key="6">
    <source>
        <dbReference type="EMBL" id="PLP47679.1"/>
    </source>
</evidence>
<reference evidence="4" key="7">
    <citation type="journal article" date="2023" name="Nat. Commun.">
        <title>Genomic dissection of endemic carbapenem resistance reveals metallo-beta-lactamase dissemination through clonal, plasmid and integron transfer.</title>
        <authorList>
            <person name="Macesic N."/>
            <person name="Hawkey J."/>
            <person name="Vezina B."/>
            <person name="Wisniewski J.A."/>
            <person name="Cottingham H."/>
            <person name="Blakeway L.V."/>
            <person name="Harshegyi T."/>
            <person name="Pragastis K."/>
            <person name="Badoordeen G.Z."/>
            <person name="Dennison A."/>
            <person name="Spelman D.W."/>
            <person name="Jenney A.W.J."/>
            <person name="Peleg A.Y."/>
        </authorList>
    </citation>
    <scope>NUCLEOTIDE SEQUENCE</scope>
    <source>
        <strain evidence="4">CPO071</strain>
    </source>
</reference>
<dbReference type="InterPro" id="IPR045584">
    <property type="entry name" value="Pilin-like"/>
</dbReference>
<dbReference type="KEGG" id="kvd:KR75_03755"/>
<dbReference type="RefSeq" id="WP_016161770.1">
    <property type="nucleotide sequence ID" value="NZ_AP024592.1"/>
</dbReference>
<dbReference type="EMBL" id="UKAS01000009">
    <property type="protein sequence ID" value="SXF94795.1"/>
    <property type="molecule type" value="Genomic_DNA"/>
</dbReference>
<evidence type="ECO:0000313" key="7">
    <source>
        <dbReference type="EMBL" id="QNP25653.1"/>
    </source>
</evidence>
<keyword evidence="2" id="KW-1133">Transmembrane helix</keyword>
<dbReference type="KEGG" id="kpk:A593_06305"/>
<dbReference type="GO" id="GO:0016020">
    <property type="term" value="C:membrane"/>
    <property type="evidence" value="ECO:0007669"/>
    <property type="project" value="UniProtKB-SubCell"/>
</dbReference>
<dbReference type="Proteomes" id="UP000234473">
    <property type="component" value="Unassembled WGS sequence"/>
</dbReference>
<evidence type="ECO:0000313" key="9">
    <source>
        <dbReference type="EMBL" id="SXF94795.1"/>
    </source>
</evidence>
<dbReference type="Proteomes" id="UP000258928">
    <property type="component" value="Unassembled WGS sequence"/>
</dbReference>
<evidence type="ECO:0000313" key="3">
    <source>
        <dbReference type="EMBL" id="CAH6128461.1"/>
    </source>
</evidence>
<keyword evidence="15" id="KW-1185">Reference proteome</keyword>
<evidence type="ECO:0000313" key="13">
    <source>
        <dbReference type="Proteomes" id="UP000258928"/>
    </source>
</evidence>
<dbReference type="EMBL" id="PIDP01001504">
    <property type="protein sequence ID" value="PLM90817.1"/>
    <property type="molecule type" value="Genomic_DNA"/>
</dbReference>
<protein>
    <submittedName>
        <fullName evidence="4 8">Prepilin peptidase-dependent protein</fullName>
    </submittedName>
    <submittedName>
        <fullName evidence="5">Prepilin-type cleavage/methylation domain-containing protein</fullName>
    </submittedName>
</protein>
<dbReference type="EMBL" id="CAJOXS020000002">
    <property type="protein sequence ID" value="CAH6128461.1"/>
    <property type="molecule type" value="Genomic_DNA"/>
</dbReference>
<accession>A0A264C902</accession>
<keyword evidence="2" id="KW-0472">Membrane</keyword>
<dbReference type="EMBL" id="CP060807">
    <property type="protein sequence ID" value="QNP25653.1"/>
    <property type="molecule type" value="Genomic_DNA"/>
</dbReference>
<reference evidence="4" key="8">
    <citation type="submission" date="2024-01" db="EMBL/GenBank/DDBJ databases">
        <authorList>
            <person name="Macesic N."/>
        </authorList>
    </citation>
    <scope>NUCLEOTIDE SEQUENCE</scope>
    <source>
        <strain evidence="4">CPO071</strain>
    </source>
</reference>
<reference evidence="10 11" key="1">
    <citation type="submission" date="2017-11" db="EMBL/GenBank/DDBJ databases">
        <authorList>
            <person name="Han C.G."/>
        </authorList>
    </citation>
    <scope>NUCLEOTIDE SEQUENCE [LARGE SCALE GENOMIC DNA]</scope>
    <source>
        <strain evidence="6 11">A5</strain>
        <strain evidence="5 10">A8</strain>
    </source>
</reference>
<keyword evidence="2" id="KW-0812">Transmembrane</keyword>
<feature type="transmembrane region" description="Helical" evidence="2">
    <location>
        <begin position="35"/>
        <end position="58"/>
    </location>
</feature>
<evidence type="ECO:0000313" key="8">
    <source>
        <dbReference type="EMBL" id="STS93018.1"/>
    </source>
</evidence>
<evidence type="ECO:0000313" key="15">
    <source>
        <dbReference type="Proteomes" id="UP000789617"/>
    </source>
</evidence>
<dbReference type="Proteomes" id="UP000254545">
    <property type="component" value="Unassembled WGS sequence"/>
</dbReference>
<evidence type="ECO:0000313" key="11">
    <source>
        <dbReference type="Proteomes" id="UP000234473"/>
    </source>
</evidence>
<evidence type="ECO:0000256" key="2">
    <source>
        <dbReference type="SAM" id="Phobius"/>
    </source>
</evidence>
<reference evidence="3" key="6">
    <citation type="submission" date="2022-05" db="EMBL/GenBank/DDBJ databases">
        <authorList>
            <person name="Alioto T."/>
            <person name="Alioto T."/>
            <person name="Gomez Garrido J."/>
        </authorList>
    </citation>
    <scope>NUCLEOTIDE SEQUENCE</scope>
    <source>
        <strain evidence="3">0</strain>
    </source>
</reference>
<name>A0A264C902_KLEVA</name>
<organism evidence="5 10">
    <name type="scientific">Klebsiella variicola</name>
    <dbReference type="NCBI Taxonomy" id="244366"/>
    <lineage>
        <taxon>Bacteria</taxon>
        <taxon>Pseudomonadati</taxon>
        <taxon>Pseudomonadota</taxon>
        <taxon>Gammaproteobacteria</taxon>
        <taxon>Enterobacterales</taxon>
        <taxon>Enterobacteriaceae</taxon>
        <taxon>Klebsiella/Raoultella group</taxon>
        <taxon>Klebsiella</taxon>
        <taxon>Klebsiella pneumoniae complex</taxon>
    </lineage>
</organism>
<dbReference type="NCBIfam" id="NF007800">
    <property type="entry name" value="PRK10506.1"/>
    <property type="match status" value="1"/>
</dbReference>
<evidence type="ECO:0000313" key="12">
    <source>
        <dbReference type="Proteomes" id="UP000254545"/>
    </source>
</evidence>
<sequence>MQTFFAYLAGKAIFRRRARVNRRGILDAMNREHGYTLMETLVTLTLMMILSVGGLYGWQRWQQQQQLWQTAVQVRDFLLFLRDDANAYNRDRVLRVGQDEVGWCLSAEGEGPECASGTSFTLRPRWPGITLAGVTPGLGFYGLRSTAWAGNLRLQSAAGSWSIVISHWGRIRLCRSDSAGGCQ</sequence>